<evidence type="ECO:0000256" key="4">
    <source>
        <dbReference type="ARBA" id="ARBA00022692"/>
    </source>
</evidence>
<proteinExistence type="predicted"/>
<protein>
    <submittedName>
        <fullName evidence="11">Voltage-gated hydrogen channel 1</fullName>
    </submittedName>
</protein>
<evidence type="ECO:0000256" key="6">
    <source>
        <dbReference type="ARBA" id="ARBA00022989"/>
    </source>
</evidence>
<dbReference type="GO" id="GO:0034702">
    <property type="term" value="C:monoatomic ion channel complex"/>
    <property type="evidence" value="ECO:0007669"/>
    <property type="project" value="UniProtKB-KW"/>
</dbReference>
<name>A0A3M7RCP4_BRAPC</name>
<evidence type="ECO:0000313" key="12">
    <source>
        <dbReference type="Proteomes" id="UP000276133"/>
    </source>
</evidence>
<evidence type="ECO:0000256" key="10">
    <source>
        <dbReference type="SAM" id="Phobius"/>
    </source>
</evidence>
<keyword evidence="5" id="KW-0851">Voltage-gated channel</keyword>
<dbReference type="GO" id="GO:0005886">
    <property type="term" value="C:plasma membrane"/>
    <property type="evidence" value="ECO:0007669"/>
    <property type="project" value="UniProtKB-SubCell"/>
</dbReference>
<feature type="transmembrane region" description="Helical" evidence="10">
    <location>
        <begin position="127"/>
        <end position="145"/>
    </location>
</feature>
<dbReference type="Proteomes" id="UP000276133">
    <property type="component" value="Unassembled WGS sequence"/>
</dbReference>
<sequence>MKNSYKKISDYAKHFFESNYFHHAVNILTIINCIAILIILVIEITELSITDREFIKLSEKFLEEKKHQKIENIIMYFEMKHPKLIDFAIVYKTLSILILSILGIFIIEIILKIIFVPKIFAQQQFEVVEALIVVISFMLNLSLLFEKSQVLSVISLITLIRLWRIGIVAEILFKEEHAIVKREIAEMEDKNNCMIDEIEKLRTKLNLNTKQTKI</sequence>
<reference evidence="11 12" key="1">
    <citation type="journal article" date="2018" name="Sci. Rep.">
        <title>Genomic signatures of local adaptation to the degree of environmental predictability in rotifers.</title>
        <authorList>
            <person name="Franch-Gras L."/>
            <person name="Hahn C."/>
            <person name="Garcia-Roger E.M."/>
            <person name="Carmona M.J."/>
            <person name="Serra M."/>
            <person name="Gomez A."/>
        </authorList>
    </citation>
    <scope>NUCLEOTIDE SEQUENCE [LARGE SCALE GENOMIC DNA]</scope>
    <source>
        <strain evidence="11">HYR1</strain>
    </source>
</reference>
<evidence type="ECO:0000256" key="2">
    <source>
        <dbReference type="ARBA" id="ARBA00022448"/>
    </source>
</evidence>
<dbReference type="Gene3D" id="1.20.120.350">
    <property type="entry name" value="Voltage-gated potassium channels. Chain C"/>
    <property type="match status" value="1"/>
</dbReference>
<evidence type="ECO:0000256" key="8">
    <source>
        <dbReference type="ARBA" id="ARBA00023136"/>
    </source>
</evidence>
<gene>
    <name evidence="11" type="ORF">BpHYR1_038168</name>
</gene>
<evidence type="ECO:0000256" key="9">
    <source>
        <dbReference type="ARBA" id="ARBA00023303"/>
    </source>
</evidence>
<dbReference type="InterPro" id="IPR031846">
    <property type="entry name" value="Hvcn1"/>
</dbReference>
<keyword evidence="4 10" id="KW-0812">Transmembrane</keyword>
<comment type="caution">
    <text evidence="11">The sequence shown here is derived from an EMBL/GenBank/DDBJ whole genome shotgun (WGS) entry which is preliminary data.</text>
</comment>
<dbReference type="InterPro" id="IPR027359">
    <property type="entry name" value="Volt_channel_dom_sf"/>
</dbReference>
<evidence type="ECO:0000256" key="1">
    <source>
        <dbReference type="ARBA" id="ARBA00004651"/>
    </source>
</evidence>
<evidence type="ECO:0000313" key="11">
    <source>
        <dbReference type="EMBL" id="RNA21362.1"/>
    </source>
</evidence>
<dbReference type="AlphaFoldDB" id="A0A3M7RCP4"/>
<evidence type="ECO:0000256" key="3">
    <source>
        <dbReference type="ARBA" id="ARBA00022475"/>
    </source>
</evidence>
<evidence type="ECO:0000256" key="7">
    <source>
        <dbReference type="ARBA" id="ARBA00023065"/>
    </source>
</evidence>
<keyword evidence="12" id="KW-1185">Reference proteome</keyword>
<keyword evidence="2" id="KW-0813">Transport</keyword>
<feature type="transmembrane region" description="Helical" evidence="10">
    <location>
        <begin position="89"/>
        <end position="115"/>
    </location>
</feature>
<evidence type="ECO:0000256" key="5">
    <source>
        <dbReference type="ARBA" id="ARBA00022882"/>
    </source>
</evidence>
<dbReference type="PANTHER" id="PTHR46480">
    <property type="entry name" value="F20B24.22"/>
    <property type="match status" value="1"/>
</dbReference>
<keyword evidence="7" id="KW-0406">Ion transport</keyword>
<dbReference type="GO" id="GO:0030171">
    <property type="term" value="F:voltage-gated proton channel activity"/>
    <property type="evidence" value="ECO:0007669"/>
    <property type="project" value="InterPro"/>
</dbReference>
<organism evidence="11 12">
    <name type="scientific">Brachionus plicatilis</name>
    <name type="common">Marine rotifer</name>
    <name type="synonym">Brachionus muelleri</name>
    <dbReference type="NCBI Taxonomy" id="10195"/>
    <lineage>
        <taxon>Eukaryota</taxon>
        <taxon>Metazoa</taxon>
        <taxon>Spiralia</taxon>
        <taxon>Gnathifera</taxon>
        <taxon>Rotifera</taxon>
        <taxon>Eurotatoria</taxon>
        <taxon>Monogononta</taxon>
        <taxon>Pseudotrocha</taxon>
        <taxon>Ploima</taxon>
        <taxon>Brachionidae</taxon>
        <taxon>Brachionus</taxon>
    </lineage>
</organism>
<keyword evidence="8 10" id="KW-0472">Membrane</keyword>
<keyword evidence="9" id="KW-0407">Ion channel</keyword>
<comment type="subcellular location">
    <subcellularLocation>
        <location evidence="1">Cell membrane</location>
        <topology evidence="1">Multi-pass membrane protein</topology>
    </subcellularLocation>
</comment>
<keyword evidence="3" id="KW-1003">Cell membrane</keyword>
<dbReference type="OrthoDB" id="10219266at2759"/>
<feature type="transmembrane region" description="Helical" evidence="10">
    <location>
        <begin position="20"/>
        <end position="42"/>
    </location>
</feature>
<keyword evidence="6 10" id="KW-1133">Transmembrane helix</keyword>
<accession>A0A3M7RCP4</accession>
<dbReference type="PANTHER" id="PTHR46480:SF1">
    <property type="entry name" value="VOLTAGE-GATED HYDROGEN CHANNEL 1"/>
    <property type="match status" value="1"/>
</dbReference>
<dbReference type="EMBL" id="REGN01003684">
    <property type="protein sequence ID" value="RNA21362.1"/>
    <property type="molecule type" value="Genomic_DNA"/>
</dbReference>